<dbReference type="AlphaFoldDB" id="S9QCN9"/>
<dbReference type="NCBIfam" id="NF038216">
    <property type="entry name" value="ABZJ_00895_fam"/>
    <property type="match status" value="1"/>
</dbReference>
<comment type="caution">
    <text evidence="2">The sequence shown here is derived from an EMBL/GenBank/DDBJ whole genome shotgun (WGS) entry which is preliminary data.</text>
</comment>
<dbReference type="STRING" id="1123360.thalar_02004"/>
<name>S9QCN9_9RHOB</name>
<keyword evidence="1" id="KW-1133">Transmembrane helix</keyword>
<keyword evidence="3" id="KW-1185">Reference proteome</keyword>
<evidence type="ECO:0000313" key="2">
    <source>
        <dbReference type="EMBL" id="EPX79181.1"/>
    </source>
</evidence>
<keyword evidence="1" id="KW-0472">Membrane</keyword>
<protein>
    <submittedName>
        <fullName evidence="2">Uncharacterized protein</fullName>
    </submittedName>
</protein>
<reference evidence="3" key="1">
    <citation type="journal article" date="2013" name="Stand. Genomic Sci.">
        <title>Genome sequence of the Litoreibacter arenae type strain (DSM 19593(T)), a member of the Roseobacter clade isolated from sea sand.</title>
        <authorList>
            <person name="Riedel T."/>
            <person name="Fiebig A."/>
            <person name="Petersen J."/>
            <person name="Gronow S."/>
            <person name="Kyrpides N.C."/>
            <person name="Goker M."/>
            <person name="Klenk H.P."/>
        </authorList>
    </citation>
    <scope>NUCLEOTIDE SEQUENCE [LARGE SCALE GENOMIC DNA]</scope>
    <source>
        <strain evidence="3">DSM 19593</strain>
    </source>
</reference>
<gene>
    <name evidence="2" type="ORF">thalar_02004</name>
</gene>
<evidence type="ECO:0000256" key="1">
    <source>
        <dbReference type="SAM" id="Phobius"/>
    </source>
</evidence>
<evidence type="ECO:0000313" key="3">
    <source>
        <dbReference type="Proteomes" id="UP000015351"/>
    </source>
</evidence>
<accession>S9QCN9</accession>
<sequence length="152" mass="16428">MDTAYLLKRYAVVSLITMIAILAIAYLLQIFVGYDLGSSASIVSALVPAMDAGQTYARRTKQRPENGFAWKISAVFVAINATLGLAFYLVFSMAFGGLADAADLLGAVGAMGWVIIVAVAFVIYWLASRFFFAFGAKNELKLQEKLAAKKQP</sequence>
<dbReference type="HOGENOM" id="CLU_1844139_0_0_5"/>
<dbReference type="InterPro" id="IPR047730">
    <property type="entry name" value="ABZJ_00895-like"/>
</dbReference>
<organism evidence="2 3">
    <name type="scientific">Litoreibacter arenae DSM 19593</name>
    <dbReference type="NCBI Taxonomy" id="1123360"/>
    <lineage>
        <taxon>Bacteria</taxon>
        <taxon>Pseudomonadati</taxon>
        <taxon>Pseudomonadota</taxon>
        <taxon>Alphaproteobacteria</taxon>
        <taxon>Rhodobacterales</taxon>
        <taxon>Roseobacteraceae</taxon>
        <taxon>Litoreibacter</taxon>
    </lineage>
</organism>
<feature type="transmembrane region" description="Helical" evidence="1">
    <location>
        <begin position="104"/>
        <end position="127"/>
    </location>
</feature>
<feature type="transmembrane region" description="Helical" evidence="1">
    <location>
        <begin position="12"/>
        <end position="32"/>
    </location>
</feature>
<proteinExistence type="predicted"/>
<dbReference type="Proteomes" id="UP000015351">
    <property type="component" value="Unassembled WGS sequence"/>
</dbReference>
<keyword evidence="1" id="KW-0812">Transmembrane</keyword>
<dbReference type="EMBL" id="AONI01000010">
    <property type="protein sequence ID" value="EPX79181.1"/>
    <property type="molecule type" value="Genomic_DNA"/>
</dbReference>
<feature type="transmembrane region" description="Helical" evidence="1">
    <location>
        <begin position="69"/>
        <end position="98"/>
    </location>
</feature>
<dbReference type="OrthoDB" id="7846402at2"/>